<dbReference type="AlphaFoldDB" id="A0A4R3L8Z6"/>
<reference evidence="4 5" key="1">
    <citation type="submission" date="2019-03" db="EMBL/GenBank/DDBJ databases">
        <title>Genomic Encyclopedia of Type Strains, Phase IV (KMG-IV): sequencing the most valuable type-strain genomes for metagenomic binning, comparative biology and taxonomic classification.</title>
        <authorList>
            <person name="Goeker M."/>
        </authorList>
    </citation>
    <scope>NUCLEOTIDE SEQUENCE [LARGE SCALE GENOMIC DNA]</scope>
    <source>
        <strain evidence="4 5">DSM 45707</strain>
    </source>
</reference>
<proteinExistence type="predicted"/>
<dbReference type="GO" id="GO:0005840">
    <property type="term" value="C:ribosome"/>
    <property type="evidence" value="ECO:0007669"/>
    <property type="project" value="UniProtKB-KW"/>
</dbReference>
<organism evidence="4 5">
    <name type="scientific">Hazenella coriacea</name>
    <dbReference type="NCBI Taxonomy" id="1179467"/>
    <lineage>
        <taxon>Bacteria</taxon>
        <taxon>Bacillati</taxon>
        <taxon>Bacillota</taxon>
        <taxon>Bacilli</taxon>
        <taxon>Bacillales</taxon>
        <taxon>Thermoactinomycetaceae</taxon>
        <taxon>Hazenella</taxon>
    </lineage>
</organism>
<dbReference type="PANTHER" id="PTHR43877:SF2">
    <property type="entry name" value="AMINOALKYLPHOSPHONATE N-ACETYLTRANSFERASE-RELATED"/>
    <property type="match status" value="1"/>
</dbReference>
<protein>
    <submittedName>
        <fullName evidence="4">Ribosomal protein S18 acetylase RimI-like enzyme</fullName>
    </submittedName>
</protein>
<dbReference type="InterPro" id="IPR000182">
    <property type="entry name" value="GNAT_dom"/>
</dbReference>
<evidence type="ECO:0000256" key="2">
    <source>
        <dbReference type="ARBA" id="ARBA00023315"/>
    </source>
</evidence>
<accession>A0A4R3L8Z6</accession>
<dbReference type="SUPFAM" id="SSF55729">
    <property type="entry name" value="Acyl-CoA N-acyltransferases (Nat)"/>
    <property type="match status" value="1"/>
</dbReference>
<keyword evidence="1" id="KW-0808">Transferase</keyword>
<dbReference type="RefSeq" id="WP_165875784.1">
    <property type="nucleotide sequence ID" value="NZ_SMAG01000002.1"/>
</dbReference>
<dbReference type="GO" id="GO:0016747">
    <property type="term" value="F:acyltransferase activity, transferring groups other than amino-acyl groups"/>
    <property type="evidence" value="ECO:0007669"/>
    <property type="project" value="InterPro"/>
</dbReference>
<dbReference type="Pfam" id="PF00583">
    <property type="entry name" value="Acetyltransf_1"/>
    <property type="match status" value="1"/>
</dbReference>
<name>A0A4R3L8Z6_9BACL</name>
<dbReference type="PROSITE" id="PS51186">
    <property type="entry name" value="GNAT"/>
    <property type="match status" value="1"/>
</dbReference>
<feature type="domain" description="N-acetyltransferase" evidence="3">
    <location>
        <begin position="8"/>
        <end position="167"/>
    </location>
</feature>
<dbReference type="Gene3D" id="3.40.630.30">
    <property type="match status" value="1"/>
</dbReference>
<keyword evidence="4" id="KW-0687">Ribonucleoprotein</keyword>
<comment type="caution">
    <text evidence="4">The sequence shown here is derived from an EMBL/GenBank/DDBJ whole genome shotgun (WGS) entry which is preliminary data.</text>
</comment>
<sequence length="167" mass="19462">MQLIAAEMNQLDVVMDVYHQVVKVMNELGNFQWGNGYPSRKLIQEDIENGELYLLTDGEEITAAVVLNRKWAPEYEHIEWQERDDSFVVIHRLCVNPLYQGKGIAKSLMDAIEQWVMDQGYMSIRLDTFSENHKAQNLFTLQGYKPRGTFYFSGYDLPFIAFEKRLG</sequence>
<keyword evidence="2" id="KW-0012">Acyltransferase</keyword>
<evidence type="ECO:0000313" key="4">
    <source>
        <dbReference type="EMBL" id="TCS95560.1"/>
    </source>
</evidence>
<gene>
    <name evidence="4" type="ORF">EDD58_102134</name>
</gene>
<keyword evidence="5" id="KW-1185">Reference proteome</keyword>
<evidence type="ECO:0000259" key="3">
    <source>
        <dbReference type="PROSITE" id="PS51186"/>
    </source>
</evidence>
<dbReference type="EMBL" id="SMAG01000002">
    <property type="protein sequence ID" value="TCS95560.1"/>
    <property type="molecule type" value="Genomic_DNA"/>
</dbReference>
<evidence type="ECO:0000256" key="1">
    <source>
        <dbReference type="ARBA" id="ARBA00022679"/>
    </source>
</evidence>
<dbReference type="CDD" id="cd04301">
    <property type="entry name" value="NAT_SF"/>
    <property type="match status" value="1"/>
</dbReference>
<dbReference type="InterPro" id="IPR016181">
    <property type="entry name" value="Acyl_CoA_acyltransferase"/>
</dbReference>
<evidence type="ECO:0000313" key="5">
    <source>
        <dbReference type="Proteomes" id="UP000294937"/>
    </source>
</evidence>
<dbReference type="InterPro" id="IPR050832">
    <property type="entry name" value="Bact_Acetyltransf"/>
</dbReference>
<dbReference type="PANTHER" id="PTHR43877">
    <property type="entry name" value="AMINOALKYLPHOSPHONATE N-ACETYLTRANSFERASE-RELATED-RELATED"/>
    <property type="match status" value="1"/>
</dbReference>
<dbReference type="Proteomes" id="UP000294937">
    <property type="component" value="Unassembled WGS sequence"/>
</dbReference>
<keyword evidence="4" id="KW-0689">Ribosomal protein</keyword>